<sequence length="150" mass="16863">MKVIFLQDVKGKGKKGDIKEVPAGYAQNYLIKNNLAKEATKSSISQLAGQKKAQEKHEAEILEEAKKLKEFLEKEDTVVELKAKAGEDSRLFGSIPSKQIAEGLNKQYKIKLDKRKIELENPIRSLGYTNVPVKLHHEVTATIKVHVVQE</sequence>
<evidence type="ECO:0000256" key="3">
    <source>
        <dbReference type="ARBA" id="ARBA00022730"/>
    </source>
</evidence>
<evidence type="ECO:0000313" key="21">
    <source>
        <dbReference type="EMBL" id="PZM56387.1"/>
    </source>
</evidence>
<dbReference type="FunFam" id="3.40.5.10:FF:000002">
    <property type="entry name" value="50S ribosomal protein L9"/>
    <property type="match status" value="1"/>
</dbReference>
<dbReference type="SUPFAM" id="SSF55658">
    <property type="entry name" value="L9 N-domain-like"/>
    <property type="match status" value="1"/>
</dbReference>
<keyword evidence="6 8" id="KW-0687">Ribonucleoprotein</keyword>
<keyword evidence="5 8" id="KW-0689">Ribosomal protein</keyword>
<dbReference type="EMBL" id="QOVC01000005">
    <property type="protein sequence ID" value="KAA0690645.1"/>
    <property type="molecule type" value="Genomic_DNA"/>
</dbReference>
<evidence type="ECO:0000313" key="34">
    <source>
        <dbReference type="Proteomes" id="UP000275747"/>
    </source>
</evidence>
<evidence type="ECO:0000313" key="32">
    <source>
        <dbReference type="Proteomes" id="UP000249070"/>
    </source>
</evidence>
<dbReference type="InterPro" id="IPR036935">
    <property type="entry name" value="Ribosomal_bL9_N_sf"/>
</dbReference>
<dbReference type="EMBL" id="LRHK01000001">
    <property type="protein sequence ID" value="KWX17640.1"/>
    <property type="molecule type" value="Genomic_DNA"/>
</dbReference>
<dbReference type="Proteomes" id="UP000253144">
    <property type="component" value="Unassembled WGS sequence"/>
</dbReference>
<dbReference type="Proteomes" id="UP000448762">
    <property type="component" value="Unassembled WGS sequence"/>
</dbReference>
<dbReference type="PATRIC" id="fig|1352.1358.peg.11"/>
<evidence type="ECO:0000313" key="12">
    <source>
        <dbReference type="EMBL" id="KAB7577605.1"/>
    </source>
</evidence>
<dbReference type="Proteomes" id="UP000289562">
    <property type="component" value="Unassembled WGS sequence"/>
</dbReference>
<evidence type="ECO:0000256" key="5">
    <source>
        <dbReference type="ARBA" id="ARBA00022980"/>
    </source>
</evidence>
<evidence type="ECO:0000313" key="25">
    <source>
        <dbReference type="EMBL" id="SAY82746.1"/>
    </source>
</evidence>
<dbReference type="Proteomes" id="UP001141166">
    <property type="component" value="Unassembled WGS sequence"/>
</dbReference>
<reference evidence="19 29" key="5">
    <citation type="submission" date="2017-05" db="EMBL/GenBank/DDBJ databases">
        <title>The Genome Sequence of Enterococcus faecium 6F2_DIV0138.</title>
        <authorList>
            <consortium name="The Broad Institute Genomics Platform"/>
            <consortium name="The Broad Institute Genomic Center for Infectious Diseases"/>
            <person name="Earl A."/>
            <person name="Manson A."/>
            <person name="Schwartman J."/>
            <person name="Gilmore M."/>
            <person name="Abouelleil A."/>
            <person name="Cao P."/>
            <person name="Chapman S."/>
            <person name="Cusick C."/>
            <person name="Shea T."/>
            <person name="Young S."/>
            <person name="Neafsey D."/>
            <person name="Nusbaum C."/>
            <person name="Birren B."/>
        </authorList>
    </citation>
    <scope>NUCLEOTIDE SEQUENCE [LARGE SCALE GENOMIC DNA]</scope>
    <source>
        <strain evidence="19 29">6F2_DIV0138</strain>
    </source>
</reference>
<dbReference type="OMA" id="FAIRWTK"/>
<evidence type="ECO:0000313" key="11">
    <source>
        <dbReference type="EMBL" id="KAA0690645.1"/>
    </source>
</evidence>
<evidence type="ECO:0000313" key="15">
    <source>
        <dbReference type="EMBL" id="MDC4247793.1"/>
    </source>
</evidence>
<dbReference type="EMBL" id="NGKW01000003">
    <property type="protein sequence ID" value="OTN93868.1"/>
    <property type="molecule type" value="Genomic_DNA"/>
</dbReference>
<evidence type="ECO:0000259" key="9">
    <source>
        <dbReference type="PROSITE" id="PS00651"/>
    </source>
</evidence>
<evidence type="ECO:0000313" key="33">
    <source>
        <dbReference type="Proteomes" id="UP000253144"/>
    </source>
</evidence>
<evidence type="ECO:0000313" key="14">
    <source>
        <dbReference type="EMBL" id="MBX4222941.1"/>
    </source>
</evidence>
<dbReference type="GO" id="GO:0003735">
    <property type="term" value="F:structural constituent of ribosome"/>
    <property type="evidence" value="ECO:0007669"/>
    <property type="project" value="InterPro"/>
</dbReference>
<dbReference type="Proteomes" id="UP000281752">
    <property type="component" value="Unassembled WGS sequence"/>
</dbReference>
<dbReference type="Gene3D" id="3.40.5.10">
    <property type="entry name" value="Ribosomal protein L9, N-terminal domain"/>
    <property type="match status" value="1"/>
</dbReference>
<evidence type="ECO:0000313" key="20">
    <source>
        <dbReference type="EMBL" id="PHL21976.1"/>
    </source>
</evidence>
<evidence type="ECO:0000313" key="29">
    <source>
        <dbReference type="Proteomes" id="UP000194737"/>
    </source>
</evidence>
<dbReference type="Pfam" id="PF01281">
    <property type="entry name" value="Ribosomal_L9_N"/>
    <property type="match status" value="1"/>
</dbReference>
<dbReference type="Proteomes" id="UP000194885">
    <property type="component" value="Unassembled WGS sequence"/>
</dbReference>
<evidence type="ECO:0000256" key="7">
    <source>
        <dbReference type="ARBA" id="ARBA00035292"/>
    </source>
</evidence>
<dbReference type="STRING" id="1352.AL014_12275"/>
<evidence type="ECO:0000313" key="10">
    <source>
        <dbReference type="EMBL" id="AYM71758.1"/>
    </source>
</evidence>
<protein>
    <recommendedName>
        <fullName evidence="7 8">Large ribosomal subunit protein bL9</fullName>
    </recommendedName>
</protein>
<dbReference type="Proteomes" id="UP000275747">
    <property type="component" value="Chromosome"/>
</dbReference>
<dbReference type="EMBL" id="JAMWMK010000009">
    <property type="protein sequence ID" value="MDC4247793.1"/>
    <property type="molecule type" value="Genomic_DNA"/>
</dbReference>
<dbReference type="PROSITE" id="PS00651">
    <property type="entry name" value="RIBOSOMAL_L9"/>
    <property type="match status" value="1"/>
</dbReference>
<dbReference type="SUPFAM" id="SSF55653">
    <property type="entry name" value="Ribosomal protein L9 C-domain"/>
    <property type="match status" value="1"/>
</dbReference>
<dbReference type="EMBL" id="JAIFOC010000069">
    <property type="protein sequence ID" value="MBX4222941.1"/>
    <property type="molecule type" value="Genomic_DNA"/>
</dbReference>
<comment type="function">
    <text evidence="1 8">Binds to the 23S rRNA.</text>
</comment>
<evidence type="ECO:0000313" key="23">
    <source>
        <dbReference type="EMBL" id="ROX58832.1"/>
    </source>
</evidence>
<reference evidence="20 31" key="7">
    <citation type="submission" date="2017-10" db="EMBL/GenBank/DDBJ databases">
        <title>Draft genomes of the Enterococcus faecium isolated from human feces before and after Helicobacter pylori eradication therapy.</title>
        <authorList>
            <person name="Prianichniikov N.A."/>
            <person name="Glushchenko O.E."/>
            <person name="Malakhova M.V."/>
        </authorList>
    </citation>
    <scope>NUCLEOTIDE SEQUENCE [LARGE SCALE GENOMIC DNA]</scope>
    <source>
        <strain evidence="20 31">Hp_5-7</strain>
    </source>
</reference>
<dbReference type="EMBL" id="PCGC01000009">
    <property type="protein sequence ID" value="PHL21976.1"/>
    <property type="molecule type" value="Genomic_DNA"/>
</dbReference>
<dbReference type="InterPro" id="IPR020594">
    <property type="entry name" value="Ribosomal_bL9_bac/chp"/>
</dbReference>
<evidence type="ECO:0000313" key="17">
    <source>
        <dbReference type="EMBL" id="OOL82338.1"/>
    </source>
</evidence>
<dbReference type="EMBL" id="JARPTX010000001">
    <property type="protein sequence ID" value="MDT2368596.1"/>
    <property type="molecule type" value="Genomic_DNA"/>
</dbReference>
<comment type="similarity">
    <text evidence="2 8">Belongs to the bacterial ribosomal protein bL9 family.</text>
</comment>
<dbReference type="GO" id="GO:0005840">
    <property type="term" value="C:ribosome"/>
    <property type="evidence" value="ECO:0007669"/>
    <property type="project" value="UniProtKB-KW"/>
</dbReference>
<reference evidence="21 32" key="9">
    <citation type="submission" date="2018-05" db="EMBL/GenBank/DDBJ databases">
        <title>Vancomycin-resistant Enterococcus faecium strain from Chelyabinsk, Russia.</title>
        <authorList>
            <person name="Gostev V."/>
            <person name="Goncharov A."/>
            <person name="Kolodzhieva V."/>
            <person name="Suvorov A."/>
            <person name="Sidorenko S."/>
            <person name="Zueva L."/>
        </authorList>
    </citation>
    <scope>NUCLEOTIDE SEQUENCE [LARGE SCALE GENOMIC DNA]</scope>
    <source>
        <strain evidence="21 32">20</strain>
    </source>
</reference>
<evidence type="ECO:0000256" key="2">
    <source>
        <dbReference type="ARBA" id="ARBA00010605"/>
    </source>
</evidence>
<dbReference type="GeneID" id="66453019"/>
<reference evidence="23 35" key="12">
    <citation type="submission" date="2018-10" db="EMBL/GenBank/DDBJ databases">
        <title>Genotypes and phenotypes of Enterococci isolated from broiler chickens.</title>
        <authorList>
            <person name="Muhammad A.R."/>
            <person name="Diarra M.S."/>
        </authorList>
    </citation>
    <scope>NUCLEOTIDE SEQUENCE [LARGE SCALE GENOMIC DNA]</scope>
    <source>
        <strain evidence="23 35">P5 C A 35</strain>
    </source>
</reference>
<dbReference type="HAMAP" id="MF_00503">
    <property type="entry name" value="Ribosomal_bL9"/>
    <property type="match status" value="1"/>
</dbReference>
<evidence type="ECO:0000313" key="36">
    <source>
        <dbReference type="Proteomes" id="UP000289562"/>
    </source>
</evidence>
<dbReference type="GO" id="GO:0019843">
    <property type="term" value="F:rRNA binding"/>
    <property type="evidence" value="ECO:0007669"/>
    <property type="project" value="UniProtKB-UniRule"/>
</dbReference>
<evidence type="ECO:0000256" key="1">
    <source>
        <dbReference type="ARBA" id="ARBA00003058"/>
    </source>
</evidence>
<organism evidence="13 26">
    <name type="scientific">Enterococcus faecium</name>
    <name type="common">Streptococcus faecium</name>
    <dbReference type="NCBI Taxonomy" id="1352"/>
    <lineage>
        <taxon>Bacteria</taxon>
        <taxon>Bacillati</taxon>
        <taxon>Bacillota</taxon>
        <taxon>Bacilli</taxon>
        <taxon>Lactobacillales</taxon>
        <taxon>Enterococcaceae</taxon>
        <taxon>Enterococcus</taxon>
    </lineage>
</organism>
<reference evidence="13 26" key="2">
    <citation type="submission" date="2016-01" db="EMBL/GenBank/DDBJ databases">
        <title>Molecular Mechanisms for transfer of large genomic segments between Enterococcus faecium strains.</title>
        <authorList>
            <person name="Garcia-Solache M.A."/>
            <person name="Lebreton F."/>
            <person name="Mclaughlin R.E."/>
            <person name="Whiteaker J.D."/>
            <person name="Gilmore M.S."/>
            <person name="Rice L.B."/>
        </authorList>
    </citation>
    <scope>NUCLEOTIDE SEQUENCE [LARGE SCALE GENOMIC DNA]</scope>
    <source>
        <strain evidence="13 26">D344RRF x C68</strain>
    </source>
</reference>
<reference evidence="18 30" key="6">
    <citation type="submission" date="2017-05" db="EMBL/GenBank/DDBJ databases">
        <title>The Genome Sequence of Enterococcus faecium 7H8_DIV0219.</title>
        <authorList>
            <consortium name="The Broad Institute Genomics Platform"/>
            <consortium name="The Broad Institute Genomic Center for Infectious Diseases"/>
            <person name="Earl A."/>
            <person name="Manson A."/>
            <person name="Schwartman J."/>
            <person name="Gilmore M."/>
            <person name="Abouelleil A."/>
            <person name="Cao P."/>
            <person name="Chapman S."/>
            <person name="Cusick C."/>
            <person name="Shea T."/>
            <person name="Young S."/>
            <person name="Neafsey D."/>
            <person name="Nusbaum C."/>
            <person name="Birren B."/>
        </authorList>
    </citation>
    <scope>NUCLEOTIDE SEQUENCE [LARGE SCALE GENOMIC DNA]</scope>
    <source>
        <strain evidence="18 30">7H8_DIV0219</strain>
    </source>
</reference>
<reference evidence="24 36" key="8">
    <citation type="submission" date="2017-12" db="EMBL/GenBank/DDBJ databases">
        <title>A pool of 800 enterococci isolated from chicken carcass rinse samples from New Zealand.</title>
        <authorList>
            <person name="Zhang J."/>
            <person name="Rogers L."/>
            <person name="Midwinter A."/>
            <person name="French N."/>
        </authorList>
    </citation>
    <scope>NUCLEOTIDE SEQUENCE [LARGE SCALE GENOMIC DNA]</scope>
    <source>
        <strain evidence="24 36">EN697</strain>
    </source>
</reference>
<dbReference type="InterPro" id="IPR036791">
    <property type="entry name" value="Ribosomal_bL9_C_sf"/>
</dbReference>
<dbReference type="Proteomes" id="UP000469871">
    <property type="component" value="Unassembled WGS sequence"/>
</dbReference>
<dbReference type="EMBL" id="MVGJ01000053">
    <property type="protein sequence ID" value="OOL82338.1"/>
    <property type="molecule type" value="Genomic_DNA"/>
</dbReference>
<dbReference type="Proteomes" id="UP000183509">
    <property type="component" value="Unassembled WGS sequence"/>
</dbReference>
<reference evidence="14" key="14">
    <citation type="journal article" date="2022" name="J. Anim. Sci.">
        <title>Whole genome sequence analyses-based assessment of virulence potential and antimicrobial susceptibilities and resistance of Enterococcus faecium strains isolated from commercial swine and cattle probiotic products.</title>
        <authorList>
            <person name="Shridhar P.B."/>
            <person name="Amachawadi R.G."/>
            <person name="Tokach M."/>
            <person name="Patel I."/>
            <person name="Gangiredla J."/>
            <person name="Mammel M."/>
            <person name="Nagaraja T.G."/>
        </authorList>
    </citation>
    <scope>NUCLEOTIDE SEQUENCE</scope>
    <source>
        <strain evidence="14">EF215</strain>
    </source>
</reference>
<dbReference type="Proteomes" id="UP000191171">
    <property type="component" value="Unassembled WGS sequence"/>
</dbReference>
<evidence type="ECO:0000313" key="35">
    <source>
        <dbReference type="Proteomes" id="UP000281752"/>
    </source>
</evidence>
<dbReference type="Proteomes" id="UP000194737">
    <property type="component" value="Unassembled WGS sequence"/>
</dbReference>
<dbReference type="EMBL" id="NGLB01000001">
    <property type="protein sequence ID" value="OTN98563.1"/>
    <property type="molecule type" value="Genomic_DNA"/>
</dbReference>
<dbReference type="FunFam" id="3.10.430.100:FF:000002">
    <property type="entry name" value="50S ribosomal protein L9"/>
    <property type="match status" value="1"/>
</dbReference>
<dbReference type="RefSeq" id="WP_002288372.1">
    <property type="nucleotide sequence ID" value="NZ_AP019394.1"/>
</dbReference>
<reference evidence="16" key="16">
    <citation type="submission" date="2023-03" db="EMBL/GenBank/DDBJ databases">
        <authorList>
            <person name="Shen W."/>
            <person name="Cai J."/>
        </authorList>
    </citation>
    <scope>NUCLEOTIDE SEQUENCE</scope>
    <source>
        <strain evidence="16">B1010-2</strain>
    </source>
</reference>
<dbReference type="EMBL" id="CP033041">
    <property type="protein sequence ID" value="AYM71758.1"/>
    <property type="molecule type" value="Genomic_DNA"/>
</dbReference>
<reference evidence="17 28" key="4">
    <citation type="submission" date="2017-02" db="EMBL/GenBank/DDBJ databases">
        <title>Clonality and virulence of isolates of VRE in Hematopoietic Stem Cell Transplanted (HSCT) patients.</title>
        <authorList>
            <person name="Marchi A.P."/>
            <person name="Martins R.C."/>
            <person name="Marie S.K."/>
            <person name="Levin A.S."/>
            <person name="Costa S.F."/>
        </authorList>
    </citation>
    <scope>NUCLEOTIDE SEQUENCE [LARGE SCALE GENOMIC DNA]</scope>
    <source>
        <strain evidence="17 28">LIM1759</strain>
    </source>
</reference>
<proteinExistence type="inferred from homology"/>
<evidence type="ECO:0000313" key="30">
    <source>
        <dbReference type="Proteomes" id="UP000194885"/>
    </source>
</evidence>
<keyword evidence="4 8" id="KW-0694">RNA-binding</keyword>
<dbReference type="InterPro" id="IPR009027">
    <property type="entry name" value="Ribosomal_bL9/RNase_H1_N"/>
</dbReference>
<dbReference type="NCBIfam" id="TIGR00158">
    <property type="entry name" value="L9"/>
    <property type="match status" value="1"/>
</dbReference>
<evidence type="ECO:0000256" key="6">
    <source>
        <dbReference type="ARBA" id="ARBA00023274"/>
    </source>
</evidence>
<dbReference type="EMBL" id="QHGU01000014">
    <property type="protein sequence ID" value="PZM56387.1"/>
    <property type="molecule type" value="Genomic_DNA"/>
</dbReference>
<dbReference type="PANTHER" id="PTHR21368">
    <property type="entry name" value="50S RIBOSOMAL PROTEIN L9"/>
    <property type="match status" value="1"/>
</dbReference>
<evidence type="ECO:0000313" key="37">
    <source>
        <dbReference type="Proteomes" id="UP000448762"/>
    </source>
</evidence>
<dbReference type="EMBL" id="RKNM01000001">
    <property type="protein sequence ID" value="ROX58832.1"/>
    <property type="molecule type" value="Genomic_DNA"/>
</dbReference>
<evidence type="ECO:0000256" key="8">
    <source>
        <dbReference type="HAMAP-Rule" id="MF_00503"/>
    </source>
</evidence>
<reference evidence="15" key="15">
    <citation type="submission" date="2022-05" db="EMBL/GenBank/DDBJ databases">
        <title>Draft genome sequences of Clostridium perfringens strains isolated from Peru.</title>
        <authorList>
            <person name="Hurtado R."/>
            <person name="Lima L."/>
            <person name="Sousa T."/>
            <person name="Jaiswal A.K."/>
            <person name="Tiwari S."/>
            <person name="Maturrano L."/>
            <person name="Brenig B."/>
            <person name="Azevedo V."/>
        </authorList>
    </citation>
    <scope>NUCLEOTIDE SEQUENCE</scope>
    <source>
        <strain evidence="15">CP4</strain>
    </source>
</reference>
<evidence type="ECO:0000313" key="27">
    <source>
        <dbReference type="Proteomes" id="UP000183509"/>
    </source>
</evidence>
<reference evidence="10 34" key="11">
    <citation type="submission" date="2018-10" db="EMBL/GenBank/DDBJ databases">
        <title>Escaping from acidified nitrite in gastric host defense: Transcriptomic basis for resistance to free nitrous acid in Enterococcus faecalis.</title>
        <authorList>
            <person name="Yu Z."/>
            <person name="Shi D."/>
            <person name="Liu W."/>
            <person name="Meng F."/>
        </authorList>
    </citation>
    <scope>NUCLEOTIDE SEQUENCE [LARGE SCALE GENOMIC DNA]</scope>
    <source>
        <strain evidence="10 34">JE1</strain>
    </source>
</reference>
<dbReference type="Proteomes" id="UP000070452">
    <property type="component" value="Unassembled WGS sequence"/>
</dbReference>
<dbReference type="InterPro" id="IPR000244">
    <property type="entry name" value="Ribosomal_bL9"/>
</dbReference>
<dbReference type="Pfam" id="PF03948">
    <property type="entry name" value="Ribosomal_L9_C"/>
    <property type="match status" value="1"/>
</dbReference>
<evidence type="ECO:0000313" key="28">
    <source>
        <dbReference type="Proteomes" id="UP000191171"/>
    </source>
</evidence>
<evidence type="ECO:0000313" key="24">
    <source>
        <dbReference type="EMBL" id="RXU87338.1"/>
    </source>
</evidence>
<dbReference type="EMBL" id="WEFP01000001">
    <property type="protein sequence ID" value="KAB7577605.1"/>
    <property type="molecule type" value="Genomic_DNA"/>
</dbReference>
<evidence type="ECO:0000313" key="22">
    <source>
        <dbReference type="EMBL" id="RBS32208.1"/>
    </source>
</evidence>
<dbReference type="AlphaFoldDB" id="A0A132P5Q2"/>
<dbReference type="InterPro" id="IPR020070">
    <property type="entry name" value="Ribosomal_bL9_N"/>
</dbReference>
<dbReference type="EMBL" id="PJVH01000025">
    <property type="protein sequence ID" value="RXU87338.1"/>
    <property type="molecule type" value="Genomic_DNA"/>
</dbReference>
<evidence type="ECO:0000313" key="26">
    <source>
        <dbReference type="Proteomes" id="UP000070452"/>
    </source>
</evidence>
<dbReference type="GO" id="GO:1990904">
    <property type="term" value="C:ribonucleoprotein complex"/>
    <property type="evidence" value="ECO:0007669"/>
    <property type="project" value="UniProtKB-KW"/>
</dbReference>
<accession>A0A132P5Q2</accession>
<evidence type="ECO:0000313" key="13">
    <source>
        <dbReference type="EMBL" id="KWX17640.1"/>
    </source>
</evidence>
<dbReference type="Proteomes" id="UP000224303">
    <property type="component" value="Unassembled WGS sequence"/>
</dbReference>
<dbReference type="EMBL" id="FKLM01000006">
    <property type="protein sequence ID" value="SAY82746.1"/>
    <property type="molecule type" value="Genomic_DNA"/>
</dbReference>
<evidence type="ECO:0000256" key="4">
    <source>
        <dbReference type="ARBA" id="ARBA00022884"/>
    </source>
</evidence>
<keyword evidence="3 8" id="KW-0699">rRNA-binding</keyword>
<reference evidence="25 27" key="3">
    <citation type="submission" date="2016-04" db="EMBL/GenBank/DDBJ databases">
        <authorList>
            <person name="Millard A."/>
        </authorList>
    </citation>
    <scope>NUCLEOTIDE SEQUENCE [LARGE SCALE GENOMIC DNA]</scope>
    <source>
        <strain evidence="25">Isolate 22</strain>
    </source>
</reference>
<gene>
    <name evidence="8 14" type="primary">rplI</name>
    <name evidence="19" type="ORF">A5804_000046</name>
    <name evidence="18" type="ORF">A5810_001744</name>
    <name evidence="13" type="ORF">AWT83_03585</name>
    <name evidence="17" type="ORF">B1P95_09755</name>
    <name evidence="20" type="ORF">CQR37_05725</name>
    <name evidence="24" type="ORF">CYQ77_08705</name>
    <name evidence="10" type="ORF">D9Z05_00060</name>
    <name evidence="21" type="ORF">DKP91_04330</name>
    <name evidence="25" type="ORF">DTPHA_600624</name>
    <name evidence="11" type="ORF">DTX73_07215</name>
    <name evidence="22" type="ORF">EB12_01360</name>
    <name evidence="23" type="ORF">EGW36_01885</name>
    <name evidence="12" type="ORF">GBM73_09805</name>
    <name evidence="14" type="ORF">KYX88_08960</name>
    <name evidence="15" type="ORF">M3X98_06950</name>
    <name evidence="16" type="ORF">P6Z85_00120</name>
</gene>
<dbReference type="Gene3D" id="3.10.430.100">
    <property type="entry name" value="Ribosomal protein L9, C-terminal domain"/>
    <property type="match status" value="1"/>
</dbReference>
<reference evidence="11 37" key="10">
    <citation type="submission" date="2018-07" db="EMBL/GenBank/DDBJ databases">
        <title>High quality draft genome sequencing of Enterococcus faecium exhibiting probiotic potential isolated from mucus of freshwater fish.</title>
        <authorList>
            <person name="El-Jeni R."/>
            <person name="Ghedira K."/>
            <person name="Abdelhak S."/>
            <person name="El-Bour M."/>
            <person name="Bouhaouala-Zahar B."/>
        </authorList>
    </citation>
    <scope>NUCLEOTIDE SEQUENCE [LARGE SCALE GENOMIC DNA]</scope>
    <source>
        <strain evidence="11 37">R.A73</strain>
    </source>
</reference>
<reference evidence="22 33" key="1">
    <citation type="submission" date="2015-06" db="EMBL/GenBank/DDBJ databases">
        <title>The Genome Sequence of Enterococcus faecium 131EA1.</title>
        <authorList>
            <consortium name="The Broad Institute Genomics Platform"/>
            <consortium name="The Broad Institute Genome Sequencing Center for Infectious Disease"/>
            <person name="Earl A.M."/>
            <person name="Van Tyne D."/>
            <person name="Lebreton F."/>
            <person name="Saavedra J.T."/>
            <person name="Gilmore M.S."/>
            <person name="Manson Mcguire A."/>
            <person name="Clock S."/>
            <person name="Crupain M."/>
            <person name="Rangan U."/>
            <person name="Young S."/>
            <person name="Abouelleil A."/>
            <person name="Cao P."/>
            <person name="Chapman S.B."/>
            <person name="Griggs A."/>
            <person name="Priest M."/>
            <person name="Shea T."/>
            <person name="Wortman J."/>
            <person name="Nusbaum C."/>
            <person name="Birren B."/>
        </authorList>
    </citation>
    <scope>NUCLEOTIDE SEQUENCE [LARGE SCALE GENOMIC DNA]</scope>
    <source>
        <strain evidence="22 33">131EA1</strain>
    </source>
</reference>
<evidence type="ECO:0000313" key="38">
    <source>
        <dbReference type="Proteomes" id="UP000469871"/>
    </source>
</evidence>
<reference evidence="12 38" key="13">
    <citation type="submission" date="2019-10" db="EMBL/GenBank/DDBJ databases">
        <title>Evolutionary dynamics of vancomycin-resistant Enterococcus faecium during gastrointestinal tract colonization and bloodstream infection in immunocompromised pediatric patients.</title>
        <authorList>
            <person name="Chilambi G.S."/>
            <person name="Nordstrom H.R."/>
            <person name="Evans D.R."/>
            <person name="Ferrolino J."/>
            <person name="Hayden R.T."/>
            <person name="Maron G.M."/>
            <person name="Vo A.N."/>
            <person name="Gilmore M.S."/>
            <person name="Wolf J."/>
            <person name="Rosch J.W."/>
            <person name="Van Tyne D."/>
        </authorList>
    </citation>
    <scope>NUCLEOTIDE SEQUENCE [LARGE SCALE GENOMIC DNA]</scope>
    <source>
        <strain evidence="12 38">VRECG27</strain>
    </source>
</reference>
<dbReference type="InterPro" id="IPR020069">
    <property type="entry name" value="Ribosomal_bL9_C"/>
</dbReference>
<dbReference type="Proteomes" id="UP001260956">
    <property type="component" value="Unassembled WGS sequence"/>
</dbReference>
<dbReference type="Proteomes" id="UP000249070">
    <property type="component" value="Unassembled WGS sequence"/>
</dbReference>
<evidence type="ECO:0000313" key="31">
    <source>
        <dbReference type="Proteomes" id="UP000224303"/>
    </source>
</evidence>
<evidence type="ECO:0000313" key="18">
    <source>
        <dbReference type="EMBL" id="OTN93868.1"/>
    </source>
</evidence>
<dbReference type="SMR" id="A0A132P5Q2"/>
<dbReference type="Proteomes" id="UP001139644">
    <property type="component" value="Unassembled WGS sequence"/>
</dbReference>
<evidence type="ECO:0000313" key="16">
    <source>
        <dbReference type="EMBL" id="MDT2368596.1"/>
    </source>
</evidence>
<name>A0A132P5Q2_ENTFC</name>
<feature type="domain" description="Ribosomal protein L9" evidence="9">
    <location>
        <begin position="13"/>
        <end position="40"/>
    </location>
</feature>
<evidence type="ECO:0000313" key="19">
    <source>
        <dbReference type="EMBL" id="OTN98563.1"/>
    </source>
</evidence>
<dbReference type="GO" id="GO:0006412">
    <property type="term" value="P:translation"/>
    <property type="evidence" value="ECO:0007669"/>
    <property type="project" value="UniProtKB-UniRule"/>
</dbReference>
<dbReference type="EMBL" id="LEQJ01000008">
    <property type="protein sequence ID" value="RBS32208.1"/>
    <property type="molecule type" value="Genomic_DNA"/>
</dbReference>